<reference evidence="1 2" key="1">
    <citation type="submission" date="2023-07" db="EMBL/GenBank/DDBJ databases">
        <title>Genomic Encyclopedia of Type Strains, Phase IV (KMG-IV): sequencing the most valuable type-strain genomes for metagenomic binning, comparative biology and taxonomic classification.</title>
        <authorList>
            <person name="Goeker M."/>
        </authorList>
    </citation>
    <scope>NUCLEOTIDE SEQUENCE [LARGE SCALE GENOMIC DNA]</scope>
    <source>
        <strain evidence="1 2">DSM 23494</strain>
    </source>
</reference>
<dbReference type="GO" id="GO:0003677">
    <property type="term" value="F:DNA binding"/>
    <property type="evidence" value="ECO:0007669"/>
    <property type="project" value="UniProtKB-KW"/>
</dbReference>
<keyword evidence="2" id="KW-1185">Reference proteome</keyword>
<dbReference type="EMBL" id="JAUSUB010000002">
    <property type="protein sequence ID" value="MDQ0268856.1"/>
    <property type="molecule type" value="Genomic_DNA"/>
</dbReference>
<evidence type="ECO:0000313" key="2">
    <source>
        <dbReference type="Proteomes" id="UP001238088"/>
    </source>
</evidence>
<proteinExistence type="predicted"/>
<protein>
    <submittedName>
        <fullName evidence="1">DNA-binding transcriptional regulator YafY</fullName>
    </submittedName>
</protein>
<accession>A0ABU0AC76</accession>
<keyword evidence="1" id="KW-0238">DNA-binding</keyword>
<dbReference type="RefSeq" id="WP_307471950.1">
    <property type="nucleotide sequence ID" value="NZ_JAUSUB010000002.1"/>
</dbReference>
<evidence type="ECO:0000313" key="1">
    <source>
        <dbReference type="EMBL" id="MDQ0268856.1"/>
    </source>
</evidence>
<organism evidence="1 2">
    <name type="scientific">Cytobacillus purgationiresistens</name>
    <dbReference type="NCBI Taxonomy" id="863449"/>
    <lineage>
        <taxon>Bacteria</taxon>
        <taxon>Bacillati</taxon>
        <taxon>Bacillota</taxon>
        <taxon>Bacilli</taxon>
        <taxon>Bacillales</taxon>
        <taxon>Bacillaceae</taxon>
        <taxon>Cytobacillus</taxon>
    </lineage>
</organism>
<comment type="caution">
    <text evidence="1">The sequence shown here is derived from an EMBL/GenBank/DDBJ whole genome shotgun (WGS) entry which is preliminary data.</text>
</comment>
<gene>
    <name evidence="1" type="ORF">J2S17_000725</name>
</gene>
<name>A0ABU0AC76_9BACI</name>
<sequence length="74" mass="8463">MNHLFKYSIEGSNTINLIYINNKGELTYRSVIVRKINVDSILAYDLKKQQLRTFTFDGVLSVAKPTRQRGVSNA</sequence>
<dbReference type="Proteomes" id="UP001238088">
    <property type="component" value="Unassembled WGS sequence"/>
</dbReference>